<dbReference type="HOGENOM" id="CLU_1261467_0_0_1"/>
<evidence type="ECO:0000256" key="1">
    <source>
        <dbReference type="SAM" id="MobiDB-lite"/>
    </source>
</evidence>
<dbReference type="Proteomes" id="UP000015100">
    <property type="component" value="Unassembled WGS sequence"/>
</dbReference>
<accession>S8AEH0</accession>
<reference evidence="3" key="2">
    <citation type="submission" date="2013-04" db="EMBL/GenBank/DDBJ databases">
        <title>Genomic mechanisms accounting for the adaptation to parasitism in nematode-trapping fungi.</title>
        <authorList>
            <person name="Ahren D.G."/>
        </authorList>
    </citation>
    <scope>NUCLEOTIDE SEQUENCE [LARGE SCALE GENOMIC DNA]</scope>
    <source>
        <strain evidence="3">CBS 200.50</strain>
    </source>
</reference>
<gene>
    <name evidence="2" type="ORF">H072_6744</name>
</gene>
<reference evidence="2 3" key="1">
    <citation type="journal article" date="2013" name="PLoS Genet.">
        <title>Genomic mechanisms accounting for the adaptation to parasitism in nematode-trapping fungi.</title>
        <authorList>
            <person name="Meerupati T."/>
            <person name="Andersson K.M."/>
            <person name="Friman E."/>
            <person name="Kumar D."/>
            <person name="Tunlid A."/>
            <person name="Ahren D."/>
        </authorList>
    </citation>
    <scope>NUCLEOTIDE SEQUENCE [LARGE SCALE GENOMIC DNA]</scope>
    <source>
        <strain evidence="2 3">CBS 200.50</strain>
    </source>
</reference>
<dbReference type="OrthoDB" id="5410365at2759"/>
<name>S8AEH0_DACHA</name>
<dbReference type="AlphaFoldDB" id="S8AEH0"/>
<feature type="compositionally biased region" description="Acidic residues" evidence="1">
    <location>
        <begin position="209"/>
        <end position="219"/>
    </location>
</feature>
<dbReference type="OMA" id="KNQWLPK"/>
<evidence type="ECO:0000313" key="3">
    <source>
        <dbReference type="Proteomes" id="UP000015100"/>
    </source>
</evidence>
<proteinExistence type="predicted"/>
<organism evidence="2 3">
    <name type="scientific">Dactylellina haptotyla (strain CBS 200.50)</name>
    <name type="common">Nematode-trapping fungus</name>
    <name type="synonym">Monacrosporium haptotylum</name>
    <dbReference type="NCBI Taxonomy" id="1284197"/>
    <lineage>
        <taxon>Eukaryota</taxon>
        <taxon>Fungi</taxon>
        <taxon>Dikarya</taxon>
        <taxon>Ascomycota</taxon>
        <taxon>Pezizomycotina</taxon>
        <taxon>Orbiliomycetes</taxon>
        <taxon>Orbiliales</taxon>
        <taxon>Orbiliaceae</taxon>
        <taxon>Dactylellina</taxon>
    </lineage>
</organism>
<dbReference type="EMBL" id="AQGS01000467">
    <property type="protein sequence ID" value="EPS39536.1"/>
    <property type="molecule type" value="Genomic_DNA"/>
</dbReference>
<feature type="region of interest" description="Disordered" evidence="1">
    <location>
        <begin position="185"/>
        <end position="219"/>
    </location>
</feature>
<sequence>MGLEIKILPFEIPRESLNLGRLVTEANFENPTEDFHDSSLLTLYIDGRNTRIIQNHITNPHTRTEFVSKFSSNEAPKTIEVALHRVYQLEQSATVFESICEDKDTREWLEVMMRTGFDIYMIAGFDTIEVTLSNAAPHERPRELVHKVKYNRIAFSWFSIKTMETRALRKNQWLPKKTIRVSSETEATEDMVSAVLVSETEQDSLGPDESPDGDGEYSL</sequence>
<evidence type="ECO:0000313" key="2">
    <source>
        <dbReference type="EMBL" id="EPS39536.1"/>
    </source>
</evidence>
<protein>
    <submittedName>
        <fullName evidence="2">Uncharacterized protein</fullName>
    </submittedName>
</protein>
<comment type="caution">
    <text evidence="2">The sequence shown here is derived from an EMBL/GenBank/DDBJ whole genome shotgun (WGS) entry which is preliminary data.</text>
</comment>
<keyword evidence="3" id="KW-1185">Reference proteome</keyword>